<keyword evidence="5" id="KW-0808">Transferase</keyword>
<comment type="caution">
    <text evidence="7">The sequence shown here is derived from an EMBL/GenBank/DDBJ whole genome shotgun (WGS) entry which is preliminary data.</text>
</comment>
<dbReference type="SMART" id="SM00220">
    <property type="entry name" value="S_TKc"/>
    <property type="match status" value="1"/>
</dbReference>
<accession>A0A8J8P8Y0</accession>
<feature type="binding site" evidence="4">
    <location>
        <position position="252"/>
    </location>
    <ligand>
        <name>ATP</name>
        <dbReference type="ChEBI" id="CHEBI:30616"/>
    </ligand>
</feature>
<dbReference type="PROSITE" id="PS00107">
    <property type="entry name" value="PROTEIN_KINASE_ATP"/>
    <property type="match status" value="1"/>
</dbReference>
<sequence length="490" mass="56203">MQYHSNFALNKNQQFRIELLQNACDAKEYFDNFCAEIVRKRVLQRQDFAQSEDSEVSQDKWVVYFQINPPDERQKILGVVQALHLCLSGPEVTCYQSSKLKNLLFQHSLPGCDFSLQETSTFKTLSIQQGPTKGENQNEGGNQRQQVYIVDADQNKTEESIEMKAILTIRITQEHKRVLYLRDIQIARKLLNSLQKGARYWDSMDPRDSLTRYQVATNDKRSLLGSGSFGKVYKAIDLKTQKVVALKKIPKKDMKQDQVLYIRQEIEILVALSEDNHQGVIQVYDVFEDSQYFSIAMECVTGGSLQEWIMNVQKPSQFNEDSAREMMRQVTESISYIHKRGIAHRDIKLENIMIAKFEDAQGGEKLVPKLVDFGLSGVFLGAERSLQTVGSVAFLSPEIVKTTPHTLNTDIWSIGIVFYISLTGRFPFIAQNVEQTMNNIENREPNFSQPCWQSVSAEAINLVFRMLCKVPNTRITAEEMLAHPWFSKKL</sequence>
<dbReference type="Pfam" id="PF00069">
    <property type="entry name" value="Pkinase"/>
    <property type="match status" value="1"/>
</dbReference>
<dbReference type="InterPro" id="IPR017441">
    <property type="entry name" value="Protein_kinase_ATP_BS"/>
</dbReference>
<keyword evidence="2 4" id="KW-0547">Nucleotide-binding</keyword>
<gene>
    <name evidence="7" type="ORF">FGO68_gene12375</name>
</gene>
<dbReference type="Gene3D" id="1.10.510.10">
    <property type="entry name" value="Transferase(Phosphotransferase) domain 1"/>
    <property type="match status" value="1"/>
</dbReference>
<dbReference type="Proteomes" id="UP000785679">
    <property type="component" value="Unassembled WGS sequence"/>
</dbReference>
<evidence type="ECO:0000256" key="3">
    <source>
        <dbReference type="ARBA" id="ARBA00022840"/>
    </source>
</evidence>
<dbReference type="InterPro" id="IPR011009">
    <property type="entry name" value="Kinase-like_dom_sf"/>
</dbReference>
<feature type="domain" description="Protein kinase" evidence="6">
    <location>
        <begin position="218"/>
        <end position="486"/>
    </location>
</feature>
<dbReference type="GO" id="GO:0004674">
    <property type="term" value="F:protein serine/threonine kinase activity"/>
    <property type="evidence" value="ECO:0007669"/>
    <property type="project" value="UniProtKB-KW"/>
</dbReference>
<evidence type="ECO:0000256" key="1">
    <source>
        <dbReference type="ARBA" id="ARBA00011245"/>
    </source>
</evidence>
<dbReference type="GO" id="GO:0005524">
    <property type="term" value="F:ATP binding"/>
    <property type="evidence" value="ECO:0007669"/>
    <property type="project" value="UniProtKB-UniRule"/>
</dbReference>
<protein>
    <recommendedName>
        <fullName evidence="6">Protein kinase domain-containing protein</fullName>
    </recommendedName>
</protein>
<evidence type="ECO:0000313" key="8">
    <source>
        <dbReference type="Proteomes" id="UP000785679"/>
    </source>
</evidence>
<evidence type="ECO:0000259" key="6">
    <source>
        <dbReference type="PROSITE" id="PS50011"/>
    </source>
</evidence>
<dbReference type="AlphaFoldDB" id="A0A8J8P8Y0"/>
<keyword evidence="3 4" id="KW-0067">ATP-binding</keyword>
<evidence type="ECO:0000256" key="2">
    <source>
        <dbReference type="ARBA" id="ARBA00022741"/>
    </source>
</evidence>
<dbReference type="GO" id="GO:0005634">
    <property type="term" value="C:nucleus"/>
    <property type="evidence" value="ECO:0007669"/>
    <property type="project" value="TreeGrafter"/>
</dbReference>
<keyword evidence="5" id="KW-0418">Kinase</keyword>
<dbReference type="FunFam" id="1.10.510.10:FF:000571">
    <property type="entry name" value="Maternal embryonic leucine zipper kinase"/>
    <property type="match status" value="1"/>
</dbReference>
<dbReference type="PROSITE" id="PS00108">
    <property type="entry name" value="PROTEIN_KINASE_ST"/>
    <property type="match status" value="1"/>
</dbReference>
<evidence type="ECO:0000256" key="4">
    <source>
        <dbReference type="PROSITE-ProRule" id="PRU10141"/>
    </source>
</evidence>
<reference evidence="7" key="1">
    <citation type="submission" date="2019-06" db="EMBL/GenBank/DDBJ databases">
        <authorList>
            <person name="Zheng W."/>
        </authorList>
    </citation>
    <scope>NUCLEOTIDE SEQUENCE</scope>
    <source>
        <strain evidence="7">QDHG01</strain>
    </source>
</reference>
<evidence type="ECO:0000313" key="7">
    <source>
        <dbReference type="EMBL" id="TNV87671.1"/>
    </source>
</evidence>
<proteinExistence type="inferred from homology"/>
<dbReference type="OrthoDB" id="295513at2759"/>
<dbReference type="InterPro" id="IPR008271">
    <property type="entry name" value="Ser/Thr_kinase_AS"/>
</dbReference>
<dbReference type="SUPFAM" id="SSF56112">
    <property type="entry name" value="Protein kinase-like (PK-like)"/>
    <property type="match status" value="1"/>
</dbReference>
<dbReference type="PANTHER" id="PTHR24345">
    <property type="entry name" value="SERINE/THREONINE-PROTEIN KINASE PLK"/>
    <property type="match status" value="1"/>
</dbReference>
<name>A0A8J8P8Y0_HALGN</name>
<keyword evidence="8" id="KW-1185">Reference proteome</keyword>
<dbReference type="InterPro" id="IPR000719">
    <property type="entry name" value="Prot_kinase_dom"/>
</dbReference>
<organism evidence="7 8">
    <name type="scientific">Halteria grandinella</name>
    <dbReference type="NCBI Taxonomy" id="5974"/>
    <lineage>
        <taxon>Eukaryota</taxon>
        <taxon>Sar</taxon>
        <taxon>Alveolata</taxon>
        <taxon>Ciliophora</taxon>
        <taxon>Intramacronucleata</taxon>
        <taxon>Spirotrichea</taxon>
        <taxon>Stichotrichia</taxon>
        <taxon>Sporadotrichida</taxon>
        <taxon>Halteriidae</taxon>
        <taxon>Halteria</taxon>
    </lineage>
</organism>
<dbReference type="EMBL" id="RRYP01000289">
    <property type="protein sequence ID" value="TNV87671.1"/>
    <property type="molecule type" value="Genomic_DNA"/>
</dbReference>
<evidence type="ECO:0000256" key="5">
    <source>
        <dbReference type="RuleBase" id="RU000304"/>
    </source>
</evidence>
<comment type="similarity">
    <text evidence="5">Belongs to the protein kinase superfamily.</text>
</comment>
<keyword evidence="5" id="KW-0723">Serine/threonine-protein kinase</keyword>
<dbReference type="PROSITE" id="PS50011">
    <property type="entry name" value="PROTEIN_KINASE_DOM"/>
    <property type="match status" value="1"/>
</dbReference>
<comment type="subunit">
    <text evidence="1">Monomer.</text>
</comment>